<feature type="transmembrane region" description="Helical" evidence="5">
    <location>
        <begin position="16"/>
        <end position="35"/>
    </location>
</feature>
<dbReference type="GO" id="GO:0022857">
    <property type="term" value="F:transmembrane transporter activity"/>
    <property type="evidence" value="ECO:0007669"/>
    <property type="project" value="InterPro"/>
</dbReference>
<accession>A0A917BSW9</accession>
<evidence type="ECO:0000259" key="6">
    <source>
        <dbReference type="PROSITE" id="PS50850"/>
    </source>
</evidence>
<dbReference type="PROSITE" id="PS50850">
    <property type="entry name" value="MFS"/>
    <property type="match status" value="1"/>
</dbReference>
<keyword evidence="3 5" id="KW-1133">Transmembrane helix</keyword>
<comment type="subcellular location">
    <subcellularLocation>
        <location evidence="1">Cell membrane</location>
        <topology evidence="1">Multi-pass membrane protein</topology>
    </subcellularLocation>
</comment>
<evidence type="ECO:0000313" key="7">
    <source>
        <dbReference type="EMBL" id="GGF57500.1"/>
    </source>
</evidence>
<protein>
    <recommendedName>
        <fullName evidence="6">Major facilitator superfamily (MFS) profile domain-containing protein</fullName>
    </recommendedName>
</protein>
<evidence type="ECO:0000256" key="4">
    <source>
        <dbReference type="ARBA" id="ARBA00023136"/>
    </source>
</evidence>
<dbReference type="Pfam" id="PF00083">
    <property type="entry name" value="Sugar_tr"/>
    <property type="match status" value="1"/>
</dbReference>
<dbReference type="InterPro" id="IPR005828">
    <property type="entry name" value="MFS_sugar_transport-like"/>
</dbReference>
<gene>
    <name evidence="7" type="ORF">GCM10011366_26690</name>
</gene>
<keyword evidence="2 5" id="KW-0812">Transmembrane</keyword>
<comment type="caution">
    <text evidence="7">The sequence shown here is derived from an EMBL/GenBank/DDBJ whole genome shotgun (WGS) entry which is preliminary data.</text>
</comment>
<sequence length="75" mass="7476">MVSSGTSTAREGGRDYLLGQAILLASVAALGGFLFGFDTAVINGAVNAMREDFEMGPGMTGFVVSSALLGCVAGA</sequence>
<keyword evidence="8" id="KW-1185">Reference proteome</keyword>
<keyword evidence="4 5" id="KW-0472">Membrane</keyword>
<dbReference type="Gene3D" id="1.20.1250.20">
    <property type="entry name" value="MFS general substrate transporter like domains"/>
    <property type="match status" value="1"/>
</dbReference>
<reference evidence="7" key="2">
    <citation type="submission" date="2020-09" db="EMBL/GenBank/DDBJ databases">
        <authorList>
            <person name="Sun Q."/>
            <person name="Zhou Y."/>
        </authorList>
    </citation>
    <scope>NUCLEOTIDE SEQUENCE</scope>
    <source>
        <strain evidence="7">CGMCC 1.12160</strain>
    </source>
</reference>
<organism evidence="7 8">
    <name type="scientific">Ornithinimicrobium tianjinense</name>
    <dbReference type="NCBI Taxonomy" id="1195761"/>
    <lineage>
        <taxon>Bacteria</taxon>
        <taxon>Bacillati</taxon>
        <taxon>Actinomycetota</taxon>
        <taxon>Actinomycetes</taxon>
        <taxon>Micrococcales</taxon>
        <taxon>Ornithinimicrobiaceae</taxon>
        <taxon>Ornithinimicrobium</taxon>
    </lineage>
</organism>
<dbReference type="SUPFAM" id="SSF103473">
    <property type="entry name" value="MFS general substrate transporter"/>
    <property type="match status" value="1"/>
</dbReference>
<evidence type="ECO:0000256" key="1">
    <source>
        <dbReference type="ARBA" id="ARBA00004651"/>
    </source>
</evidence>
<dbReference type="EMBL" id="BMEM01000004">
    <property type="protein sequence ID" value="GGF57500.1"/>
    <property type="molecule type" value="Genomic_DNA"/>
</dbReference>
<evidence type="ECO:0000313" key="8">
    <source>
        <dbReference type="Proteomes" id="UP000605670"/>
    </source>
</evidence>
<feature type="domain" description="Major facilitator superfamily (MFS) profile" evidence="6">
    <location>
        <begin position="24"/>
        <end position="75"/>
    </location>
</feature>
<evidence type="ECO:0000256" key="2">
    <source>
        <dbReference type="ARBA" id="ARBA00022692"/>
    </source>
</evidence>
<dbReference type="InterPro" id="IPR036259">
    <property type="entry name" value="MFS_trans_sf"/>
</dbReference>
<evidence type="ECO:0000256" key="3">
    <source>
        <dbReference type="ARBA" id="ARBA00022989"/>
    </source>
</evidence>
<reference evidence="7" key="1">
    <citation type="journal article" date="2014" name="Int. J. Syst. Evol. Microbiol.">
        <title>Complete genome sequence of Corynebacterium casei LMG S-19264T (=DSM 44701T), isolated from a smear-ripened cheese.</title>
        <authorList>
            <consortium name="US DOE Joint Genome Institute (JGI-PGF)"/>
            <person name="Walter F."/>
            <person name="Albersmeier A."/>
            <person name="Kalinowski J."/>
            <person name="Ruckert C."/>
        </authorList>
    </citation>
    <scope>NUCLEOTIDE SEQUENCE</scope>
    <source>
        <strain evidence="7">CGMCC 1.12160</strain>
    </source>
</reference>
<name>A0A917BSW9_9MICO</name>
<dbReference type="GO" id="GO:0005886">
    <property type="term" value="C:plasma membrane"/>
    <property type="evidence" value="ECO:0007669"/>
    <property type="project" value="UniProtKB-SubCell"/>
</dbReference>
<dbReference type="InterPro" id="IPR020846">
    <property type="entry name" value="MFS_dom"/>
</dbReference>
<proteinExistence type="predicted"/>
<evidence type="ECO:0000256" key="5">
    <source>
        <dbReference type="SAM" id="Phobius"/>
    </source>
</evidence>
<dbReference type="AlphaFoldDB" id="A0A917BSW9"/>
<dbReference type="Proteomes" id="UP000605670">
    <property type="component" value="Unassembled WGS sequence"/>
</dbReference>